<evidence type="ECO:0000256" key="2">
    <source>
        <dbReference type="SAM" id="Coils"/>
    </source>
</evidence>
<feature type="compositionally biased region" description="Polar residues" evidence="3">
    <location>
        <begin position="452"/>
        <end position="463"/>
    </location>
</feature>
<reference evidence="5" key="1">
    <citation type="journal article" date="2022" name="Int. J. Mol. Sci.">
        <title>Draft Genome of Tanacetum Coccineum: Genomic Comparison of Closely Related Tanacetum-Family Plants.</title>
        <authorList>
            <person name="Yamashiro T."/>
            <person name="Shiraishi A."/>
            <person name="Nakayama K."/>
            <person name="Satake H."/>
        </authorList>
    </citation>
    <scope>NUCLEOTIDE SEQUENCE</scope>
</reference>
<keyword evidence="6" id="KW-1185">Reference proteome</keyword>
<accession>A0ABQ4WM62</accession>
<evidence type="ECO:0000256" key="3">
    <source>
        <dbReference type="SAM" id="MobiDB-lite"/>
    </source>
</evidence>
<keyword evidence="1" id="KW-0479">Metal-binding</keyword>
<feature type="non-terminal residue" evidence="5">
    <location>
        <position position="590"/>
    </location>
</feature>
<comment type="caution">
    <text evidence="5">The sequence shown here is derived from an EMBL/GenBank/DDBJ whole genome shotgun (WGS) entry which is preliminary data.</text>
</comment>
<dbReference type="PROSITE" id="PS50158">
    <property type="entry name" value="ZF_CCHC"/>
    <property type="match status" value="1"/>
</dbReference>
<dbReference type="InterPro" id="IPR001878">
    <property type="entry name" value="Znf_CCHC"/>
</dbReference>
<dbReference type="Pfam" id="PF00098">
    <property type="entry name" value="zf-CCHC"/>
    <property type="match status" value="1"/>
</dbReference>
<evidence type="ECO:0000256" key="1">
    <source>
        <dbReference type="PROSITE-ProRule" id="PRU00047"/>
    </source>
</evidence>
<evidence type="ECO:0000313" key="5">
    <source>
        <dbReference type="EMBL" id="GJS53928.1"/>
    </source>
</evidence>
<dbReference type="SMART" id="SM00343">
    <property type="entry name" value="ZnF_C2HC"/>
    <property type="match status" value="1"/>
</dbReference>
<sequence length="590" mass="68225">MSMSNTHQQSLADASSETRPPMLERELSLLLILKHQGCKKEEDLRGDDLKHYEAEIEAMNLILISIPNDIYNSVDACTTAKAMWKRVKLLMRVTNDAGNIHRTLRTASSGTIVNVQCYNCGEKGHYARNCPNPRMEEIEELNANICLMARIQPANFDSDAGPTYDSAFLNEVQTPSTSYVNLLFAKDNQEQKYPKQPKIINNTIGDDQIDRNIIFDEPNDNVNSISVEDNNNAQQSYELEQLARDVYKKAEKQQIIAKIVQQQNTVLTKQLKLYKEKVRDLEQQRDKLELYVVELKRQTVELQKTQSILKRQMSEDEDKYHDIVLDFEAKAKKNVDVMLKLGYANPYTLKKAISHNLKLYDASWLEDSKIHMNVRDTEDILDDATKSQIKMKDPIAIEKKQNVCTIDYKKLNPLYEDFVPQRELSAEQKYFHSSFISSENSSNASSSYSSSKTKTTVTPMPNNNMQDEIEKIQRDSIEIQEGMQKRINFLENDVQRCQKQSLDFELQLKHEKERRKCESSLKNICETSWISKMEKLESENVSLEFQVQSLIKERDNVNQKTYAYADVRAQNQDLLITISELKAKLKNVKK</sequence>
<keyword evidence="1" id="KW-0863">Zinc-finger</keyword>
<keyword evidence="1" id="KW-0862">Zinc</keyword>
<dbReference type="SUPFAM" id="SSF57756">
    <property type="entry name" value="Retrovirus zinc finger-like domains"/>
    <property type="match status" value="1"/>
</dbReference>
<gene>
    <name evidence="5" type="ORF">Tco_0627290</name>
</gene>
<feature type="coiled-coil region" evidence="2">
    <location>
        <begin position="533"/>
        <end position="584"/>
    </location>
</feature>
<protein>
    <submittedName>
        <fullName evidence="5">Integrase, catalytic region, zinc finger, CCHC-type containing protein</fullName>
    </submittedName>
</protein>
<feature type="region of interest" description="Disordered" evidence="3">
    <location>
        <begin position="437"/>
        <end position="463"/>
    </location>
</feature>
<feature type="compositionally biased region" description="Low complexity" evidence="3">
    <location>
        <begin position="437"/>
        <end position="451"/>
    </location>
</feature>
<keyword evidence="2" id="KW-0175">Coiled coil</keyword>
<feature type="domain" description="CCHC-type" evidence="4">
    <location>
        <begin position="117"/>
        <end position="132"/>
    </location>
</feature>
<feature type="coiled-coil region" evidence="2">
    <location>
        <begin position="264"/>
        <end position="298"/>
    </location>
</feature>
<evidence type="ECO:0000313" key="6">
    <source>
        <dbReference type="Proteomes" id="UP001151760"/>
    </source>
</evidence>
<dbReference type="InterPro" id="IPR036875">
    <property type="entry name" value="Znf_CCHC_sf"/>
</dbReference>
<dbReference type="Proteomes" id="UP001151760">
    <property type="component" value="Unassembled WGS sequence"/>
</dbReference>
<reference evidence="5" key="2">
    <citation type="submission" date="2022-01" db="EMBL/GenBank/DDBJ databases">
        <authorList>
            <person name="Yamashiro T."/>
            <person name="Shiraishi A."/>
            <person name="Satake H."/>
            <person name="Nakayama K."/>
        </authorList>
    </citation>
    <scope>NUCLEOTIDE SEQUENCE</scope>
</reference>
<organism evidence="5 6">
    <name type="scientific">Tanacetum coccineum</name>
    <dbReference type="NCBI Taxonomy" id="301880"/>
    <lineage>
        <taxon>Eukaryota</taxon>
        <taxon>Viridiplantae</taxon>
        <taxon>Streptophyta</taxon>
        <taxon>Embryophyta</taxon>
        <taxon>Tracheophyta</taxon>
        <taxon>Spermatophyta</taxon>
        <taxon>Magnoliopsida</taxon>
        <taxon>eudicotyledons</taxon>
        <taxon>Gunneridae</taxon>
        <taxon>Pentapetalae</taxon>
        <taxon>asterids</taxon>
        <taxon>campanulids</taxon>
        <taxon>Asterales</taxon>
        <taxon>Asteraceae</taxon>
        <taxon>Asteroideae</taxon>
        <taxon>Anthemideae</taxon>
        <taxon>Anthemidinae</taxon>
        <taxon>Tanacetum</taxon>
    </lineage>
</organism>
<dbReference type="Gene3D" id="4.10.60.10">
    <property type="entry name" value="Zinc finger, CCHC-type"/>
    <property type="match status" value="1"/>
</dbReference>
<evidence type="ECO:0000259" key="4">
    <source>
        <dbReference type="PROSITE" id="PS50158"/>
    </source>
</evidence>
<name>A0ABQ4WM62_9ASTR</name>
<dbReference type="EMBL" id="BQNB010008760">
    <property type="protein sequence ID" value="GJS53928.1"/>
    <property type="molecule type" value="Genomic_DNA"/>
</dbReference>
<proteinExistence type="predicted"/>